<keyword evidence="2" id="KW-1185">Reference proteome</keyword>
<dbReference type="PANTHER" id="PTHR36932">
    <property type="entry name" value="CAPSULAR POLYSACCHARIDE BIOSYNTHESIS PROTEIN"/>
    <property type="match status" value="1"/>
</dbReference>
<dbReference type="GO" id="GO:0016874">
    <property type="term" value="F:ligase activity"/>
    <property type="evidence" value="ECO:0007669"/>
    <property type="project" value="UniProtKB-KW"/>
</dbReference>
<comment type="caution">
    <text evidence="1">The sequence shown here is derived from an EMBL/GenBank/DDBJ whole genome shotgun (WGS) entry which is preliminary data.</text>
</comment>
<evidence type="ECO:0000313" key="1">
    <source>
        <dbReference type="EMBL" id="GAA0727427.1"/>
    </source>
</evidence>
<accession>A0ABN1J370</accession>
<gene>
    <name evidence="1" type="ORF">GCM10009430_35500</name>
</gene>
<proteinExistence type="predicted"/>
<dbReference type="SUPFAM" id="SSF56801">
    <property type="entry name" value="Acetyl-CoA synthetase-like"/>
    <property type="match status" value="1"/>
</dbReference>
<dbReference type="InterPro" id="IPR042099">
    <property type="entry name" value="ANL_N_sf"/>
</dbReference>
<dbReference type="EMBL" id="BAAAGE010000003">
    <property type="protein sequence ID" value="GAA0727427.1"/>
    <property type="molecule type" value="Genomic_DNA"/>
</dbReference>
<dbReference type="PANTHER" id="PTHR36932:SF1">
    <property type="entry name" value="CAPSULAR POLYSACCHARIDE BIOSYNTHESIS PROTEIN"/>
    <property type="match status" value="1"/>
</dbReference>
<name>A0ABN1J370_9FLAO</name>
<dbReference type="Proteomes" id="UP001501758">
    <property type="component" value="Unassembled WGS sequence"/>
</dbReference>
<dbReference type="InterPro" id="IPR053158">
    <property type="entry name" value="CapK_Type1_Caps_Biosynth"/>
</dbReference>
<keyword evidence="1" id="KW-0436">Ligase</keyword>
<dbReference type="RefSeq" id="WP_343913602.1">
    <property type="nucleotide sequence ID" value="NZ_BAAAGE010000003.1"/>
</dbReference>
<protein>
    <submittedName>
        <fullName evidence="1">Phenylacetate--CoA ligase family protein</fullName>
    </submittedName>
</protein>
<dbReference type="Gene3D" id="3.40.50.12780">
    <property type="entry name" value="N-terminal domain of ligase-like"/>
    <property type="match status" value="1"/>
</dbReference>
<organism evidence="1 2">
    <name type="scientific">Aquimarina litoralis</name>
    <dbReference type="NCBI Taxonomy" id="584605"/>
    <lineage>
        <taxon>Bacteria</taxon>
        <taxon>Pseudomonadati</taxon>
        <taxon>Bacteroidota</taxon>
        <taxon>Flavobacteriia</taxon>
        <taxon>Flavobacteriales</taxon>
        <taxon>Flavobacteriaceae</taxon>
        <taxon>Aquimarina</taxon>
    </lineage>
</organism>
<sequence length="427" mass="49396">MLNNLRNFLFWTIDTLTGSKKKSNFQDIQSLLENVNSKTSTKRKKEYLDAILQHAINTVPYYKNMKPQITEFPVINKNIFRENFKAFQSESFQNEKKRTVSTSGSTGTPFTVHQDISKTIRNTSDNLYFWEKAGYNIGDKLFFFRLWNAFEKKKSFINFAQNIVPIDVFDLTPSFMENLLKNIQKGKGNICLLGYVSAFEKICKHLDSTNPNFRSNAVKSIITISEKLNEYTKESTSKYFGITPISRYSNIENGIIAQQPNNKNYFIINEASYYLEILNLENDEQQQNGALGRIVITDLFNQYNPMIRYDTGDLGMIEEIDNKKVLTQITGRKIDAITNTDGEIITFNIVLIVNKYLQLAQCQLIQTNQKHYTLKLNALQNFEKENELIADFKKYLGDDAIIKVEYVSEIPLLASGKRRVMVNQMMQ</sequence>
<reference evidence="1 2" key="1">
    <citation type="journal article" date="2019" name="Int. J. Syst. Evol. Microbiol.">
        <title>The Global Catalogue of Microorganisms (GCM) 10K type strain sequencing project: providing services to taxonomists for standard genome sequencing and annotation.</title>
        <authorList>
            <consortium name="The Broad Institute Genomics Platform"/>
            <consortium name="The Broad Institute Genome Sequencing Center for Infectious Disease"/>
            <person name="Wu L."/>
            <person name="Ma J."/>
        </authorList>
    </citation>
    <scope>NUCLEOTIDE SEQUENCE [LARGE SCALE GENOMIC DNA]</scope>
    <source>
        <strain evidence="1 2">JCM 15974</strain>
    </source>
</reference>
<evidence type="ECO:0000313" key="2">
    <source>
        <dbReference type="Proteomes" id="UP001501758"/>
    </source>
</evidence>